<organism evidence="1 2">
    <name type="scientific">Panagrolaimus sp. ES5</name>
    <dbReference type="NCBI Taxonomy" id="591445"/>
    <lineage>
        <taxon>Eukaryota</taxon>
        <taxon>Metazoa</taxon>
        <taxon>Ecdysozoa</taxon>
        <taxon>Nematoda</taxon>
        <taxon>Chromadorea</taxon>
        <taxon>Rhabditida</taxon>
        <taxon>Tylenchina</taxon>
        <taxon>Panagrolaimomorpha</taxon>
        <taxon>Panagrolaimoidea</taxon>
        <taxon>Panagrolaimidae</taxon>
        <taxon>Panagrolaimus</taxon>
    </lineage>
</organism>
<dbReference type="WBParaSite" id="ES5_v2.g23676.t1">
    <property type="protein sequence ID" value="ES5_v2.g23676.t1"/>
    <property type="gene ID" value="ES5_v2.g23676"/>
</dbReference>
<protein>
    <submittedName>
        <fullName evidence="2">Uncharacterized protein</fullName>
    </submittedName>
</protein>
<accession>A0AC34G262</accession>
<proteinExistence type="predicted"/>
<sequence length="84" mass="9791">MFQIYLKRKKSPKIASLLLSKIQFKISHLQLHRQKLTGKEFDILTKSNNIQTVVLENVKVKDFRGKVCPVEKVLENFSNAYSIK</sequence>
<reference evidence="2" key="1">
    <citation type="submission" date="2022-11" db="UniProtKB">
        <authorList>
            <consortium name="WormBaseParasite"/>
        </authorList>
    </citation>
    <scope>IDENTIFICATION</scope>
</reference>
<dbReference type="Proteomes" id="UP000887579">
    <property type="component" value="Unplaced"/>
</dbReference>
<evidence type="ECO:0000313" key="2">
    <source>
        <dbReference type="WBParaSite" id="ES5_v2.g23676.t1"/>
    </source>
</evidence>
<name>A0AC34G262_9BILA</name>
<evidence type="ECO:0000313" key="1">
    <source>
        <dbReference type="Proteomes" id="UP000887579"/>
    </source>
</evidence>